<feature type="transmembrane region" description="Helical" evidence="6">
    <location>
        <begin position="109"/>
        <end position="129"/>
    </location>
</feature>
<keyword evidence="9" id="KW-1185">Reference proteome</keyword>
<evidence type="ECO:0000256" key="3">
    <source>
        <dbReference type="ARBA" id="ARBA00022692"/>
    </source>
</evidence>
<feature type="domain" description="EamA" evidence="7">
    <location>
        <begin position="15"/>
        <end position="157"/>
    </location>
</feature>
<dbReference type="EMBL" id="FNIE01000013">
    <property type="protein sequence ID" value="SDO81828.1"/>
    <property type="molecule type" value="Genomic_DNA"/>
</dbReference>
<proteinExistence type="inferred from homology"/>
<dbReference type="SUPFAM" id="SSF103481">
    <property type="entry name" value="Multidrug resistance efflux transporter EmrE"/>
    <property type="match status" value="2"/>
</dbReference>
<comment type="subcellular location">
    <subcellularLocation>
        <location evidence="1">Membrane</location>
        <topology evidence="1">Multi-pass membrane protein</topology>
    </subcellularLocation>
</comment>
<dbReference type="InterPro" id="IPR050638">
    <property type="entry name" value="AA-Vitamin_Transporters"/>
</dbReference>
<dbReference type="InterPro" id="IPR000620">
    <property type="entry name" value="EamA_dom"/>
</dbReference>
<feature type="transmembrane region" description="Helical" evidence="6">
    <location>
        <begin position="236"/>
        <end position="254"/>
    </location>
</feature>
<evidence type="ECO:0000313" key="9">
    <source>
        <dbReference type="Proteomes" id="UP000199341"/>
    </source>
</evidence>
<feature type="transmembrane region" description="Helical" evidence="6">
    <location>
        <begin position="164"/>
        <end position="183"/>
    </location>
</feature>
<accession>A0A1H0MN14</accession>
<keyword evidence="5 6" id="KW-0472">Membrane</keyword>
<dbReference type="Proteomes" id="UP000199341">
    <property type="component" value="Unassembled WGS sequence"/>
</dbReference>
<feature type="transmembrane region" description="Helical" evidence="6">
    <location>
        <begin position="261"/>
        <end position="283"/>
    </location>
</feature>
<dbReference type="OrthoDB" id="3821087at2"/>
<evidence type="ECO:0000256" key="2">
    <source>
        <dbReference type="ARBA" id="ARBA00007362"/>
    </source>
</evidence>
<feature type="transmembrane region" description="Helical" evidence="6">
    <location>
        <begin position="16"/>
        <end position="37"/>
    </location>
</feature>
<evidence type="ECO:0000256" key="5">
    <source>
        <dbReference type="ARBA" id="ARBA00023136"/>
    </source>
</evidence>
<dbReference type="GO" id="GO:0016020">
    <property type="term" value="C:membrane"/>
    <property type="evidence" value="ECO:0007669"/>
    <property type="project" value="UniProtKB-SubCell"/>
</dbReference>
<organism evidence="8 9">
    <name type="scientific">Actinacidiphila guanduensis</name>
    <dbReference type="NCBI Taxonomy" id="310781"/>
    <lineage>
        <taxon>Bacteria</taxon>
        <taxon>Bacillati</taxon>
        <taxon>Actinomycetota</taxon>
        <taxon>Actinomycetes</taxon>
        <taxon>Kitasatosporales</taxon>
        <taxon>Streptomycetaceae</taxon>
        <taxon>Actinacidiphila</taxon>
    </lineage>
</organism>
<feature type="transmembrane region" description="Helical" evidence="6">
    <location>
        <begin position="289"/>
        <end position="307"/>
    </location>
</feature>
<dbReference type="Pfam" id="PF00892">
    <property type="entry name" value="EamA"/>
    <property type="match status" value="2"/>
</dbReference>
<evidence type="ECO:0000256" key="1">
    <source>
        <dbReference type="ARBA" id="ARBA00004141"/>
    </source>
</evidence>
<keyword evidence="3 6" id="KW-0812">Transmembrane</keyword>
<protein>
    <submittedName>
        <fullName evidence="8">Drug/metabolite transporter, DME family</fullName>
    </submittedName>
</protein>
<evidence type="ECO:0000313" key="8">
    <source>
        <dbReference type="EMBL" id="SDO81828.1"/>
    </source>
</evidence>
<feature type="transmembrane region" description="Helical" evidence="6">
    <location>
        <begin position="43"/>
        <end position="63"/>
    </location>
</feature>
<dbReference type="PANTHER" id="PTHR32322:SF2">
    <property type="entry name" value="EAMA DOMAIN-CONTAINING PROTEIN"/>
    <property type="match status" value="1"/>
</dbReference>
<dbReference type="PANTHER" id="PTHR32322">
    <property type="entry name" value="INNER MEMBRANE TRANSPORTER"/>
    <property type="match status" value="1"/>
</dbReference>
<dbReference type="InterPro" id="IPR037185">
    <property type="entry name" value="EmrE-like"/>
</dbReference>
<comment type="similarity">
    <text evidence="2">Belongs to the EamA transporter family.</text>
</comment>
<sequence length="324" mass="32476">MSHSQLGPARITPGRGLVYVVFAATAWGTAGAAAALLYRGSGLGPFALTFWRAAGGFVLLAAVRALRGRAHRPQAPARTDLRAAALRIVVTGAGLTLFQAAYFCAVKSTGLAVATVVTLGSGPVMIALAARLAMGERLGRAGAGAVGGALAGLAVLVLGDGGTAARPAGIVLALLSAAGYAGITVLTRWHGRTGTNADPLDTSLWSFGICALVLLPAACSQGLWPHAVHTGRTLLLLGYLASVPTALAYALYFAGAAVLRAATVSVIALIEPVSAAAIAVTLLGEHLTAATVAGTVVLLAAVTALAWQEARQAARERAVAPTPV</sequence>
<feature type="transmembrane region" description="Helical" evidence="6">
    <location>
        <begin position="141"/>
        <end position="158"/>
    </location>
</feature>
<keyword evidence="4 6" id="KW-1133">Transmembrane helix</keyword>
<evidence type="ECO:0000259" key="7">
    <source>
        <dbReference type="Pfam" id="PF00892"/>
    </source>
</evidence>
<feature type="transmembrane region" description="Helical" evidence="6">
    <location>
        <begin position="84"/>
        <end position="103"/>
    </location>
</feature>
<evidence type="ECO:0000256" key="6">
    <source>
        <dbReference type="SAM" id="Phobius"/>
    </source>
</evidence>
<name>A0A1H0MN14_9ACTN</name>
<feature type="domain" description="EamA" evidence="7">
    <location>
        <begin position="168"/>
        <end position="304"/>
    </location>
</feature>
<dbReference type="AlphaFoldDB" id="A0A1H0MN14"/>
<dbReference type="RefSeq" id="WP_093787011.1">
    <property type="nucleotide sequence ID" value="NZ_FNIE01000013.1"/>
</dbReference>
<dbReference type="STRING" id="310781.SAMN05216259_11327"/>
<feature type="transmembrane region" description="Helical" evidence="6">
    <location>
        <begin position="204"/>
        <end position="224"/>
    </location>
</feature>
<gene>
    <name evidence="8" type="ORF">SAMN05216259_11327</name>
</gene>
<evidence type="ECO:0000256" key="4">
    <source>
        <dbReference type="ARBA" id="ARBA00022989"/>
    </source>
</evidence>
<reference evidence="8 9" key="1">
    <citation type="submission" date="2016-10" db="EMBL/GenBank/DDBJ databases">
        <authorList>
            <person name="de Groot N.N."/>
        </authorList>
    </citation>
    <scope>NUCLEOTIDE SEQUENCE [LARGE SCALE GENOMIC DNA]</scope>
    <source>
        <strain evidence="8 9">CGMCC 4.2022</strain>
    </source>
</reference>